<dbReference type="CDD" id="cd02440">
    <property type="entry name" value="AdoMet_MTases"/>
    <property type="match status" value="1"/>
</dbReference>
<evidence type="ECO:0000256" key="8">
    <source>
        <dbReference type="ARBA" id="ARBA00023242"/>
    </source>
</evidence>
<dbReference type="EC" id="2.1.1.60" evidence="3"/>
<dbReference type="eggNOG" id="KOG3201">
    <property type="taxonomic scope" value="Eukaryota"/>
</dbReference>
<dbReference type="GO" id="GO:0018025">
    <property type="term" value="F:calmodulin-lysine N-methyltransferase activity"/>
    <property type="evidence" value="ECO:0007669"/>
    <property type="project" value="UniProtKB-EC"/>
</dbReference>
<evidence type="ECO:0000313" key="10">
    <source>
        <dbReference type="Proteomes" id="UP000002630"/>
    </source>
</evidence>
<dbReference type="eggNOG" id="KOG2702">
    <property type="taxonomic scope" value="Eukaryota"/>
</dbReference>
<dbReference type="InterPro" id="IPR025800">
    <property type="entry name" value="CaM-Lys-N-MeTrfase"/>
</dbReference>
<evidence type="ECO:0000256" key="5">
    <source>
        <dbReference type="ARBA" id="ARBA00022490"/>
    </source>
</evidence>
<dbReference type="Proteomes" id="UP000002630">
    <property type="component" value="Unassembled WGS sequence"/>
</dbReference>
<keyword evidence="8" id="KW-0539">Nucleus</keyword>
<dbReference type="PANTHER" id="PTHR13539">
    <property type="entry name" value="CALMODULIN-LYSINE N-METHYLTRANSFERASE"/>
    <property type="match status" value="1"/>
</dbReference>
<name>D8LSL3_ECTSI</name>
<dbReference type="STRING" id="2880.D8LSL3"/>
<keyword evidence="5" id="KW-0963">Cytoplasm</keyword>
<dbReference type="Gene3D" id="3.40.50.300">
    <property type="entry name" value="P-loop containing nucleotide triphosphate hydrolases"/>
    <property type="match status" value="3"/>
</dbReference>
<proteinExistence type="predicted"/>
<dbReference type="GO" id="GO:0005737">
    <property type="term" value="C:cytoplasm"/>
    <property type="evidence" value="ECO:0007669"/>
    <property type="project" value="UniProtKB-SubCell"/>
</dbReference>
<keyword evidence="6" id="KW-0489">Methyltransferase</keyword>
<dbReference type="GO" id="GO:0005634">
    <property type="term" value="C:nucleus"/>
    <property type="evidence" value="ECO:0007669"/>
    <property type="project" value="UniProtKB-SubCell"/>
</dbReference>
<evidence type="ECO:0000256" key="3">
    <source>
        <dbReference type="ARBA" id="ARBA00011914"/>
    </source>
</evidence>
<evidence type="ECO:0000256" key="6">
    <source>
        <dbReference type="ARBA" id="ARBA00022603"/>
    </source>
</evidence>
<dbReference type="Pfam" id="PF10294">
    <property type="entry name" value="Methyltransf_16"/>
    <property type="match status" value="1"/>
</dbReference>
<evidence type="ECO:0000256" key="7">
    <source>
        <dbReference type="ARBA" id="ARBA00022679"/>
    </source>
</evidence>
<dbReference type="SUPFAM" id="SSF53335">
    <property type="entry name" value="S-adenosyl-L-methionine-dependent methyltransferases"/>
    <property type="match status" value="1"/>
</dbReference>
<sequence length="526" mass="56512">MCDTGDFVRGNGGGKWSTLRDAFLSAVAASKGEHATEVGGNGARDSTTSSRFEGFVLFPRQEIDPTSAVAAATPTATTTIQPGNVWATYHLPHGKKVTTRDASSKRRAGAGGVTITLDQLFAHRVHGVDNTGNVRVWPAEHVLLHVLLSSPLASSLGGMRVLELGAGMSGLAGLGVAACSDAGEVVITDGNPDALRTLEECVELNAKEGVFGDTRVAARRLVWDSLDRNGDRAALLSRFSSEVGGSDRFDLIIASDCLFFKDFHDDLISTIGGLLRPGGLEVRERRRKQAATAAEPETSAFGHAAGSGTGVGGGQDGHAAVEGVKQEQQQQQQLWVAVAGAPGSGKTTLAAEVCQRVQSEEISAICLPMDGYHLYRRELDLLPDPREAHRRRGAHWTFDGRRFLSELGDARRSGRGSFPGFDHARGDPVENQWMVQPSHSVVIVEGNYLLLKGVDPWNQVGGLFDVTWAIRCPPEVCGERVRRRHMSTGLEEEEARARVEGNDLLNARLVSEKCPWSEVDVVIDSL</sequence>
<dbReference type="Gene3D" id="3.40.50.150">
    <property type="entry name" value="Vaccinia Virus protein VP39"/>
    <property type="match status" value="1"/>
</dbReference>
<keyword evidence="10" id="KW-1185">Reference proteome</keyword>
<accession>D8LSL3</accession>
<evidence type="ECO:0000256" key="2">
    <source>
        <dbReference type="ARBA" id="ARBA00004496"/>
    </source>
</evidence>
<protein>
    <recommendedName>
        <fullName evidence="4">Calmodulin-lysine N-methyltransferase</fullName>
        <ecNumber evidence="3">2.1.1.60</ecNumber>
    </recommendedName>
</protein>
<dbReference type="SUPFAM" id="SSF52540">
    <property type="entry name" value="P-loop containing nucleoside triphosphate hydrolases"/>
    <property type="match status" value="1"/>
</dbReference>
<dbReference type="InterPro" id="IPR027417">
    <property type="entry name" value="P-loop_NTPase"/>
</dbReference>
<dbReference type="PANTHER" id="PTHR13539:SF3">
    <property type="entry name" value="CALMODULIN-LYSINE N-METHYLTRANSFERASE"/>
    <property type="match status" value="1"/>
</dbReference>
<dbReference type="GO" id="GO:0032259">
    <property type="term" value="P:methylation"/>
    <property type="evidence" value="ECO:0007669"/>
    <property type="project" value="UniProtKB-KW"/>
</dbReference>
<keyword evidence="7" id="KW-0808">Transferase</keyword>
<organism evidence="9 10">
    <name type="scientific">Ectocarpus siliculosus</name>
    <name type="common">Brown alga</name>
    <name type="synonym">Conferva siliculosa</name>
    <dbReference type="NCBI Taxonomy" id="2880"/>
    <lineage>
        <taxon>Eukaryota</taxon>
        <taxon>Sar</taxon>
        <taxon>Stramenopiles</taxon>
        <taxon>Ochrophyta</taxon>
        <taxon>PX clade</taxon>
        <taxon>Phaeophyceae</taxon>
        <taxon>Ectocarpales</taxon>
        <taxon>Ectocarpaceae</taxon>
        <taxon>Ectocarpus</taxon>
    </lineage>
</organism>
<dbReference type="GO" id="GO:0016301">
    <property type="term" value="F:kinase activity"/>
    <property type="evidence" value="ECO:0007669"/>
    <property type="project" value="UniProtKB-KW"/>
</dbReference>
<evidence type="ECO:0000256" key="4">
    <source>
        <dbReference type="ARBA" id="ARBA00020594"/>
    </source>
</evidence>
<dbReference type="InParanoid" id="D8LSL3"/>
<comment type="subcellular location">
    <subcellularLocation>
        <location evidence="2">Cytoplasm</location>
    </subcellularLocation>
    <subcellularLocation>
        <location evidence="1">Nucleus</location>
    </subcellularLocation>
</comment>
<reference evidence="9 10" key="1">
    <citation type="journal article" date="2010" name="Nature">
        <title>The Ectocarpus genome and the independent evolution of multicellularity in brown algae.</title>
        <authorList>
            <person name="Cock J.M."/>
            <person name="Sterck L."/>
            <person name="Rouze P."/>
            <person name="Scornet D."/>
            <person name="Allen A.E."/>
            <person name="Amoutzias G."/>
            <person name="Anthouard V."/>
            <person name="Artiguenave F."/>
            <person name="Aury J.M."/>
            <person name="Badger J.H."/>
            <person name="Beszteri B."/>
            <person name="Billiau K."/>
            <person name="Bonnet E."/>
            <person name="Bothwell J.H."/>
            <person name="Bowler C."/>
            <person name="Boyen C."/>
            <person name="Brownlee C."/>
            <person name="Carrano C.J."/>
            <person name="Charrier B."/>
            <person name="Cho G.Y."/>
            <person name="Coelho S.M."/>
            <person name="Collen J."/>
            <person name="Corre E."/>
            <person name="Da Silva C."/>
            <person name="Delage L."/>
            <person name="Delaroque N."/>
            <person name="Dittami S.M."/>
            <person name="Doulbeau S."/>
            <person name="Elias M."/>
            <person name="Farnham G."/>
            <person name="Gachon C.M."/>
            <person name="Gschloessl B."/>
            <person name="Heesch S."/>
            <person name="Jabbari K."/>
            <person name="Jubin C."/>
            <person name="Kawai H."/>
            <person name="Kimura K."/>
            <person name="Kloareg B."/>
            <person name="Kupper F.C."/>
            <person name="Lang D."/>
            <person name="Le Bail A."/>
            <person name="Leblanc C."/>
            <person name="Lerouge P."/>
            <person name="Lohr M."/>
            <person name="Lopez P.J."/>
            <person name="Martens C."/>
            <person name="Maumus F."/>
            <person name="Michel G."/>
            <person name="Miranda-Saavedra D."/>
            <person name="Morales J."/>
            <person name="Moreau H."/>
            <person name="Motomura T."/>
            <person name="Nagasato C."/>
            <person name="Napoli C.A."/>
            <person name="Nelson D.R."/>
            <person name="Nyvall-Collen P."/>
            <person name="Peters A.F."/>
            <person name="Pommier C."/>
            <person name="Potin P."/>
            <person name="Poulain J."/>
            <person name="Quesneville H."/>
            <person name="Read B."/>
            <person name="Rensing S.A."/>
            <person name="Ritter A."/>
            <person name="Rousvoal S."/>
            <person name="Samanta M."/>
            <person name="Samson G."/>
            <person name="Schroeder D.C."/>
            <person name="Segurens B."/>
            <person name="Strittmatter M."/>
            <person name="Tonon T."/>
            <person name="Tregear J.W."/>
            <person name="Valentin K."/>
            <person name="von Dassow P."/>
            <person name="Yamagishi T."/>
            <person name="Van de Peer Y."/>
            <person name="Wincker P."/>
        </authorList>
    </citation>
    <scope>NUCLEOTIDE SEQUENCE [LARGE SCALE GENOMIC DNA]</scope>
    <source>
        <strain evidence="10">Ec32 / CCAP1310/4</strain>
    </source>
</reference>
<gene>
    <name evidence="9" type="ORF">Esi_0074_0071</name>
</gene>
<dbReference type="InterPro" id="IPR019410">
    <property type="entry name" value="Methyltransf_16"/>
</dbReference>
<evidence type="ECO:0000256" key="1">
    <source>
        <dbReference type="ARBA" id="ARBA00004123"/>
    </source>
</evidence>
<dbReference type="EMBL" id="FN649760">
    <property type="protein sequence ID" value="CBN77850.1"/>
    <property type="molecule type" value="Genomic_DNA"/>
</dbReference>
<dbReference type="AlphaFoldDB" id="D8LSL3"/>
<evidence type="ECO:0000313" key="9">
    <source>
        <dbReference type="EMBL" id="CBN77850.1"/>
    </source>
</evidence>
<dbReference type="OrthoDB" id="6362633at2759"/>
<dbReference type="InterPro" id="IPR029063">
    <property type="entry name" value="SAM-dependent_MTases_sf"/>
</dbReference>